<evidence type="ECO:0008006" key="4">
    <source>
        <dbReference type="Google" id="ProtNLM"/>
    </source>
</evidence>
<feature type="region of interest" description="Disordered" evidence="1">
    <location>
        <begin position="107"/>
        <end position="141"/>
    </location>
</feature>
<feature type="compositionally biased region" description="Basic and acidic residues" evidence="1">
    <location>
        <begin position="107"/>
        <end position="119"/>
    </location>
</feature>
<dbReference type="AlphaFoldDB" id="A0A9Q1GL16"/>
<dbReference type="PANTHER" id="PTHR31286:SF165">
    <property type="entry name" value="DUF4283 DOMAIN-CONTAINING PROTEIN"/>
    <property type="match status" value="1"/>
</dbReference>
<reference evidence="2" key="1">
    <citation type="submission" date="2022-04" db="EMBL/GenBank/DDBJ databases">
        <title>Carnegiea gigantea Genome sequencing and assembly v2.</title>
        <authorList>
            <person name="Copetti D."/>
            <person name="Sanderson M.J."/>
            <person name="Burquez A."/>
            <person name="Wojciechowski M.F."/>
        </authorList>
    </citation>
    <scope>NUCLEOTIDE SEQUENCE</scope>
    <source>
        <strain evidence="2">SGP5-SGP5p</strain>
        <tissue evidence="2">Aerial part</tissue>
    </source>
</reference>
<dbReference type="Proteomes" id="UP001153076">
    <property type="component" value="Unassembled WGS sequence"/>
</dbReference>
<dbReference type="OrthoDB" id="1304801at2759"/>
<sequence>MEINTDAITSLPIWVQFPELDIKYWGLQSLSKLGSMLGIALQIDKFTKLLVEMPLEGSFLDYIEFANERNALIRQNAKYECIPLKCSHCKMFGHIVDHCRRKEPQRREWRVKEQGDIGDHATQSEQATNAEGDGFQGVATRHTIRTPIGRSARQIKDKSRANAFQLLL</sequence>
<name>A0A9Q1GL16_9CARY</name>
<evidence type="ECO:0000256" key="1">
    <source>
        <dbReference type="SAM" id="MobiDB-lite"/>
    </source>
</evidence>
<accession>A0A9Q1GL16</accession>
<comment type="caution">
    <text evidence="2">The sequence shown here is derived from an EMBL/GenBank/DDBJ whole genome shotgun (WGS) entry which is preliminary data.</text>
</comment>
<evidence type="ECO:0000313" key="2">
    <source>
        <dbReference type="EMBL" id="KAJ8420548.1"/>
    </source>
</evidence>
<dbReference type="InterPro" id="IPR040256">
    <property type="entry name" value="At4g02000-like"/>
</dbReference>
<dbReference type="EMBL" id="JAKOGI010003352">
    <property type="protein sequence ID" value="KAJ8420548.1"/>
    <property type="molecule type" value="Genomic_DNA"/>
</dbReference>
<keyword evidence="3" id="KW-1185">Reference proteome</keyword>
<gene>
    <name evidence="2" type="ORF">Cgig2_032656</name>
</gene>
<organism evidence="2 3">
    <name type="scientific">Carnegiea gigantea</name>
    <dbReference type="NCBI Taxonomy" id="171969"/>
    <lineage>
        <taxon>Eukaryota</taxon>
        <taxon>Viridiplantae</taxon>
        <taxon>Streptophyta</taxon>
        <taxon>Embryophyta</taxon>
        <taxon>Tracheophyta</taxon>
        <taxon>Spermatophyta</taxon>
        <taxon>Magnoliopsida</taxon>
        <taxon>eudicotyledons</taxon>
        <taxon>Gunneridae</taxon>
        <taxon>Pentapetalae</taxon>
        <taxon>Caryophyllales</taxon>
        <taxon>Cactineae</taxon>
        <taxon>Cactaceae</taxon>
        <taxon>Cactoideae</taxon>
        <taxon>Echinocereeae</taxon>
        <taxon>Carnegiea</taxon>
    </lineage>
</organism>
<dbReference type="PANTHER" id="PTHR31286">
    <property type="entry name" value="GLYCINE-RICH CELL WALL STRUCTURAL PROTEIN 1.8-LIKE"/>
    <property type="match status" value="1"/>
</dbReference>
<proteinExistence type="predicted"/>
<evidence type="ECO:0000313" key="3">
    <source>
        <dbReference type="Proteomes" id="UP001153076"/>
    </source>
</evidence>
<protein>
    <recommendedName>
        <fullName evidence="4">DUF4283 domain-containing protein</fullName>
    </recommendedName>
</protein>